<proteinExistence type="predicted"/>
<dbReference type="EMBL" id="OZ020113">
    <property type="protein sequence ID" value="CAK9266617.1"/>
    <property type="molecule type" value="Genomic_DNA"/>
</dbReference>
<protein>
    <submittedName>
        <fullName evidence="1">Uncharacterized protein</fullName>
    </submittedName>
</protein>
<dbReference type="SUPFAM" id="SSF48264">
    <property type="entry name" value="Cytochrome P450"/>
    <property type="match status" value="1"/>
</dbReference>
<dbReference type="InterPro" id="IPR017972">
    <property type="entry name" value="Cyt_P450_CS"/>
</dbReference>
<reference evidence="1" key="1">
    <citation type="submission" date="2024-02" db="EMBL/GenBank/DDBJ databases">
        <authorList>
            <consortium name="ELIXIR-Norway"/>
            <consortium name="Elixir Norway"/>
        </authorList>
    </citation>
    <scope>NUCLEOTIDE SEQUENCE</scope>
</reference>
<dbReference type="Pfam" id="PF00067">
    <property type="entry name" value="p450"/>
    <property type="match status" value="1"/>
</dbReference>
<dbReference type="Proteomes" id="UP001497444">
    <property type="component" value="Chromosome 18"/>
</dbReference>
<dbReference type="CDD" id="cd20618">
    <property type="entry name" value="CYP71_clan"/>
    <property type="match status" value="1"/>
</dbReference>
<keyword evidence="2" id="KW-1185">Reference proteome</keyword>
<dbReference type="PRINTS" id="PR00463">
    <property type="entry name" value="EP450I"/>
</dbReference>
<dbReference type="PRINTS" id="PR00385">
    <property type="entry name" value="P450"/>
</dbReference>
<evidence type="ECO:0000313" key="2">
    <source>
        <dbReference type="Proteomes" id="UP001497444"/>
    </source>
</evidence>
<gene>
    <name evidence="1" type="ORF">CSSPJE1EN1_LOCUS12095</name>
</gene>
<sequence>MVKYLVYIYVQGLFCFLRNSFQEKFCQSCTSTRTFLLIARHASLMSMLVAVAALMMVHYLVEPWFRQKRLRTAPGPFPIWPVLGSLPSIGKLPHRTFYHLSKKYGDVMELKLGSTRAVVISSPNFAEEILKTHDQVCASRPDAVFAHVVVYGRKDVAFAPYGNHWRHMRKLCVLELLSPKRLEFTKNLRSEEVSFMVKDVYELCKEGKAVNMRSRLYETSMNVVTRMVFKRRYFDNTKQSTAEAEEFKELVMKHMNLAGVFNLSDYIPYLKPFDLQGYVPIMKEAGSRMDRFLSKIVEEHVKDSKSTSTAADHRDEEEEEEEEEVKDFVDIMLSLPAAETGSGRLEINTIKAVIDDMICAGTDTSATTVEWALVELLRHPEAMKKAQAELDDVIGSERVVDEGDIHELKYLQDIVKETFRLHPPLPLLLAHESIGDCTVGGYFIPAKTRIFVNAWAVHRHPSAYQKPLEFNPSRFVGSRIDVQGLDFQLLPFGSGRRMCPGLRLGLITVQLELARLLHSFTWKLPAGQDPQDIDMDEILGVSAPKVIPLHVVATARLPLHLYTAPGTTH</sequence>
<dbReference type="InterPro" id="IPR001128">
    <property type="entry name" value="Cyt_P450"/>
</dbReference>
<dbReference type="PROSITE" id="PS00086">
    <property type="entry name" value="CYTOCHROME_P450"/>
    <property type="match status" value="1"/>
</dbReference>
<organism evidence="1 2">
    <name type="scientific">Sphagnum jensenii</name>
    <dbReference type="NCBI Taxonomy" id="128206"/>
    <lineage>
        <taxon>Eukaryota</taxon>
        <taxon>Viridiplantae</taxon>
        <taxon>Streptophyta</taxon>
        <taxon>Embryophyta</taxon>
        <taxon>Bryophyta</taxon>
        <taxon>Sphagnophytina</taxon>
        <taxon>Sphagnopsida</taxon>
        <taxon>Sphagnales</taxon>
        <taxon>Sphagnaceae</taxon>
        <taxon>Sphagnum</taxon>
    </lineage>
</organism>
<name>A0ABP0WIB4_9BRYO</name>
<accession>A0ABP0WIB4</accession>
<dbReference type="InterPro" id="IPR002401">
    <property type="entry name" value="Cyt_P450_E_grp-I"/>
</dbReference>
<evidence type="ECO:0000313" key="1">
    <source>
        <dbReference type="EMBL" id="CAK9266617.1"/>
    </source>
</evidence>
<dbReference type="InterPro" id="IPR036396">
    <property type="entry name" value="Cyt_P450_sf"/>
</dbReference>
<dbReference type="PANTHER" id="PTHR47944:SF4">
    <property type="entry name" value="OS09G0441700 PROTEIN"/>
    <property type="match status" value="1"/>
</dbReference>
<dbReference type="PANTHER" id="PTHR47944">
    <property type="entry name" value="CYTOCHROME P450 98A9"/>
    <property type="match status" value="1"/>
</dbReference>
<dbReference type="Gene3D" id="1.10.630.10">
    <property type="entry name" value="Cytochrome P450"/>
    <property type="match status" value="1"/>
</dbReference>